<evidence type="ECO:0008006" key="13">
    <source>
        <dbReference type="Google" id="ProtNLM"/>
    </source>
</evidence>
<protein>
    <recommendedName>
        <fullName evidence="13">Odorant receptor</fullName>
    </recommendedName>
</protein>
<keyword evidence="4 10" id="KW-0812">Transmembrane</keyword>
<evidence type="ECO:0000256" key="7">
    <source>
        <dbReference type="ARBA" id="ARBA00023136"/>
    </source>
</evidence>
<comment type="caution">
    <text evidence="11">The sequence shown here is derived from an EMBL/GenBank/DDBJ whole genome shotgun (WGS) entry which is preliminary data.</text>
</comment>
<evidence type="ECO:0000256" key="6">
    <source>
        <dbReference type="ARBA" id="ARBA00022989"/>
    </source>
</evidence>
<evidence type="ECO:0000256" key="2">
    <source>
        <dbReference type="ARBA" id="ARBA00022475"/>
    </source>
</evidence>
<dbReference type="Pfam" id="PF02949">
    <property type="entry name" value="7tm_6"/>
    <property type="match status" value="1"/>
</dbReference>
<evidence type="ECO:0000256" key="3">
    <source>
        <dbReference type="ARBA" id="ARBA00022606"/>
    </source>
</evidence>
<feature type="transmembrane region" description="Helical" evidence="10">
    <location>
        <begin position="179"/>
        <end position="204"/>
    </location>
</feature>
<evidence type="ECO:0000313" key="12">
    <source>
        <dbReference type="Proteomes" id="UP001177670"/>
    </source>
</evidence>
<accession>A0AA40GA45</accession>
<dbReference type="GO" id="GO:0007165">
    <property type="term" value="P:signal transduction"/>
    <property type="evidence" value="ECO:0007669"/>
    <property type="project" value="UniProtKB-KW"/>
</dbReference>
<evidence type="ECO:0000313" key="11">
    <source>
        <dbReference type="EMBL" id="KAK1133287.1"/>
    </source>
</evidence>
<evidence type="ECO:0000256" key="10">
    <source>
        <dbReference type="SAM" id="Phobius"/>
    </source>
</evidence>
<dbReference type="GO" id="GO:0005886">
    <property type="term" value="C:plasma membrane"/>
    <property type="evidence" value="ECO:0007669"/>
    <property type="project" value="UniProtKB-SubCell"/>
</dbReference>
<dbReference type="GO" id="GO:0004984">
    <property type="term" value="F:olfactory receptor activity"/>
    <property type="evidence" value="ECO:0007669"/>
    <property type="project" value="InterPro"/>
</dbReference>
<keyword evidence="9" id="KW-0807">Transducer</keyword>
<comment type="subcellular location">
    <subcellularLocation>
        <location evidence="1">Cell membrane</location>
        <topology evidence="1">Multi-pass membrane protein</topology>
    </subcellularLocation>
</comment>
<keyword evidence="3" id="KW-0716">Sensory transduction</keyword>
<feature type="transmembrane region" description="Helical" evidence="10">
    <location>
        <begin position="36"/>
        <end position="61"/>
    </location>
</feature>
<organism evidence="11 12">
    <name type="scientific">Melipona bicolor</name>
    <dbReference type="NCBI Taxonomy" id="60889"/>
    <lineage>
        <taxon>Eukaryota</taxon>
        <taxon>Metazoa</taxon>
        <taxon>Ecdysozoa</taxon>
        <taxon>Arthropoda</taxon>
        <taxon>Hexapoda</taxon>
        <taxon>Insecta</taxon>
        <taxon>Pterygota</taxon>
        <taxon>Neoptera</taxon>
        <taxon>Endopterygota</taxon>
        <taxon>Hymenoptera</taxon>
        <taxon>Apocrita</taxon>
        <taxon>Aculeata</taxon>
        <taxon>Apoidea</taxon>
        <taxon>Anthophila</taxon>
        <taxon>Apidae</taxon>
        <taxon>Melipona</taxon>
    </lineage>
</organism>
<dbReference type="EMBL" id="JAHYIQ010000003">
    <property type="protein sequence ID" value="KAK1133287.1"/>
    <property type="molecule type" value="Genomic_DNA"/>
</dbReference>
<evidence type="ECO:0000256" key="4">
    <source>
        <dbReference type="ARBA" id="ARBA00022692"/>
    </source>
</evidence>
<name>A0AA40GA45_9HYME</name>
<gene>
    <name evidence="11" type="ORF">K0M31_011103</name>
</gene>
<dbReference type="InterPro" id="IPR004117">
    <property type="entry name" value="7tm6_olfct_rcpt"/>
</dbReference>
<keyword evidence="5" id="KW-0552">Olfaction</keyword>
<dbReference type="Proteomes" id="UP001177670">
    <property type="component" value="Unassembled WGS sequence"/>
</dbReference>
<keyword evidence="7 10" id="KW-0472">Membrane</keyword>
<dbReference type="PANTHER" id="PTHR21137">
    <property type="entry name" value="ODORANT RECEPTOR"/>
    <property type="match status" value="1"/>
</dbReference>
<dbReference type="PANTHER" id="PTHR21137:SF35">
    <property type="entry name" value="ODORANT RECEPTOR 19A-RELATED"/>
    <property type="match status" value="1"/>
</dbReference>
<proteinExistence type="predicted"/>
<evidence type="ECO:0000256" key="1">
    <source>
        <dbReference type="ARBA" id="ARBA00004651"/>
    </source>
</evidence>
<dbReference type="AlphaFoldDB" id="A0AA40GA45"/>
<keyword evidence="6 10" id="KW-1133">Transmembrane helix</keyword>
<feature type="transmembrane region" description="Helical" evidence="10">
    <location>
        <begin position="73"/>
        <end position="90"/>
    </location>
</feature>
<sequence length="274" mass="31700">MNVQRDLNYLLSWNRHLMMYMGIWPEERKWNRPSNYIVLGPVLTMLCFVCIPQTINLPFIAYDLNLVVENLSMGNMTFTISVLKTIIFWMNGKSLKSLFMCVTEDWATTETKSERETMLNIAKINRKITISCTLVCETVGLSFVLLRLVTIPYRDDKLIYRGYFFYNTTVSPNFELTQIGQVVAVMYVAITYAAVDNFIVLLVLHACGQLLNLKDNLRNLHLVASKDIQLTLEKIVEKHNYIAWFVLNELVTSILSAVSRNFILKVQRVNCVIF</sequence>
<evidence type="ECO:0000256" key="8">
    <source>
        <dbReference type="ARBA" id="ARBA00023170"/>
    </source>
</evidence>
<dbReference type="GO" id="GO:0005549">
    <property type="term" value="F:odorant binding"/>
    <property type="evidence" value="ECO:0007669"/>
    <property type="project" value="InterPro"/>
</dbReference>
<keyword evidence="8" id="KW-0675">Receptor</keyword>
<keyword evidence="12" id="KW-1185">Reference proteome</keyword>
<evidence type="ECO:0000256" key="9">
    <source>
        <dbReference type="ARBA" id="ARBA00023224"/>
    </source>
</evidence>
<evidence type="ECO:0000256" key="5">
    <source>
        <dbReference type="ARBA" id="ARBA00022725"/>
    </source>
</evidence>
<reference evidence="11" key="1">
    <citation type="submission" date="2021-10" db="EMBL/GenBank/DDBJ databases">
        <title>Melipona bicolor Genome sequencing and assembly.</title>
        <authorList>
            <person name="Araujo N.S."/>
            <person name="Arias M.C."/>
        </authorList>
    </citation>
    <scope>NUCLEOTIDE SEQUENCE</scope>
    <source>
        <strain evidence="11">USP_2M_L1-L4_2017</strain>
        <tissue evidence="11">Whole body</tissue>
    </source>
</reference>
<keyword evidence="2" id="KW-1003">Cell membrane</keyword>
<feature type="transmembrane region" description="Helical" evidence="10">
    <location>
        <begin position="128"/>
        <end position="149"/>
    </location>
</feature>